<organism evidence="1 2">
    <name type="scientific">Rhodoferax koreensis</name>
    <dbReference type="NCBI Taxonomy" id="1842727"/>
    <lineage>
        <taxon>Bacteria</taxon>
        <taxon>Pseudomonadati</taxon>
        <taxon>Pseudomonadota</taxon>
        <taxon>Betaproteobacteria</taxon>
        <taxon>Burkholderiales</taxon>
        <taxon>Comamonadaceae</taxon>
        <taxon>Rhodoferax</taxon>
    </lineage>
</organism>
<gene>
    <name evidence="1" type="ORF">RD110_23385</name>
</gene>
<keyword evidence="2" id="KW-1185">Reference proteome</keyword>
<evidence type="ECO:0000313" key="2">
    <source>
        <dbReference type="Proteomes" id="UP000186609"/>
    </source>
</evidence>
<name>A0A1P8K1A7_9BURK</name>
<dbReference type="OrthoDB" id="7030114at2"/>
<reference evidence="1 2" key="1">
    <citation type="submission" date="2017-01" db="EMBL/GenBank/DDBJ databases">
        <authorList>
            <person name="Mah S.A."/>
            <person name="Swanson W.J."/>
            <person name="Moy G.W."/>
            <person name="Vacquier V.D."/>
        </authorList>
    </citation>
    <scope>NUCLEOTIDE SEQUENCE [LARGE SCALE GENOMIC DNA]</scope>
    <source>
        <strain evidence="1 2">DCY110</strain>
    </source>
</reference>
<dbReference type="EMBL" id="CP019236">
    <property type="protein sequence ID" value="APW39779.1"/>
    <property type="molecule type" value="Genomic_DNA"/>
</dbReference>
<dbReference type="RefSeq" id="WP_076202433.1">
    <property type="nucleotide sequence ID" value="NZ_CP019236.1"/>
</dbReference>
<dbReference type="KEGG" id="rhy:RD110_23385"/>
<dbReference type="InterPro" id="IPR022037">
    <property type="entry name" value="DUF3606"/>
</dbReference>
<proteinExistence type="predicted"/>
<dbReference type="Pfam" id="PF12244">
    <property type="entry name" value="DUF3606"/>
    <property type="match status" value="1"/>
</dbReference>
<protein>
    <recommendedName>
        <fullName evidence="3">DUF3606 domain-containing protein</fullName>
    </recommendedName>
</protein>
<sequence length="65" mass="7531">MNPIQTERTPTTTSEPISIDRDYEVRYWARTLHCTEIELKEAVRAVGTDVEEVRRRLGPRTQTSA</sequence>
<evidence type="ECO:0000313" key="1">
    <source>
        <dbReference type="EMBL" id="APW39779.1"/>
    </source>
</evidence>
<evidence type="ECO:0008006" key="3">
    <source>
        <dbReference type="Google" id="ProtNLM"/>
    </source>
</evidence>
<accession>A0A1P8K1A7</accession>
<dbReference type="Proteomes" id="UP000186609">
    <property type="component" value="Chromosome"/>
</dbReference>
<dbReference type="AlphaFoldDB" id="A0A1P8K1A7"/>